<comment type="catalytic activity">
    <reaction evidence="4 5">
        <text>carbamoyl phosphate + L-ornithine = L-citrulline + phosphate + H(+)</text>
        <dbReference type="Rhea" id="RHEA:19513"/>
        <dbReference type="ChEBI" id="CHEBI:15378"/>
        <dbReference type="ChEBI" id="CHEBI:43474"/>
        <dbReference type="ChEBI" id="CHEBI:46911"/>
        <dbReference type="ChEBI" id="CHEBI:57743"/>
        <dbReference type="ChEBI" id="CHEBI:58228"/>
        <dbReference type="EC" id="2.1.3.3"/>
    </reaction>
</comment>
<dbReference type="InterPro" id="IPR006132">
    <property type="entry name" value="Asp/Orn_carbamoyltranf_P-bd"/>
</dbReference>
<dbReference type="PANTHER" id="PTHR45753">
    <property type="entry name" value="ORNITHINE CARBAMOYLTRANSFERASE, MITOCHONDRIAL"/>
    <property type="match status" value="1"/>
</dbReference>
<dbReference type="GO" id="GO:0042450">
    <property type="term" value="P:L-arginine biosynthetic process via ornithine"/>
    <property type="evidence" value="ECO:0007669"/>
    <property type="project" value="UniProtKB-UniRule"/>
</dbReference>
<reference evidence="9" key="1">
    <citation type="submission" date="2014-07" db="EMBL/GenBank/DDBJ databases">
        <authorList>
            <person name="Santos-Garcia D."/>
        </authorList>
    </citation>
    <scope>NUCLEOTIDE SEQUENCE [LARGE SCALE GENOMIC DNA]</scope>
</reference>
<accession>A0A078KHZ2</accession>
<feature type="binding site" evidence="5">
    <location>
        <position position="231"/>
    </location>
    <ligand>
        <name>L-ornithine</name>
        <dbReference type="ChEBI" id="CHEBI:46911"/>
    </ligand>
</feature>
<dbReference type="InterPro" id="IPR024904">
    <property type="entry name" value="OTCase_ArgI"/>
</dbReference>
<evidence type="ECO:0000256" key="2">
    <source>
        <dbReference type="ARBA" id="ARBA00013007"/>
    </source>
</evidence>
<feature type="domain" description="Aspartate/ornithine carbamoyltransferase carbamoyl-P binding" evidence="7">
    <location>
        <begin position="8"/>
        <end position="147"/>
    </location>
</feature>
<feature type="binding site" evidence="5">
    <location>
        <begin position="57"/>
        <end position="60"/>
    </location>
    <ligand>
        <name>carbamoyl phosphate</name>
        <dbReference type="ChEBI" id="CHEBI:58228"/>
    </ligand>
</feature>
<dbReference type="PRINTS" id="PR00102">
    <property type="entry name" value="OTCASE"/>
</dbReference>
<feature type="domain" description="Aspartate/ornithine carbamoyltransferase Asp/Orn-binding" evidence="6">
    <location>
        <begin position="155"/>
        <end position="329"/>
    </location>
</feature>
<protein>
    <recommendedName>
        <fullName evidence="2 5">Ornithine carbamoyltransferase</fullName>
        <shortName evidence="5">OTCase</shortName>
        <ecNumber evidence="2 5">2.1.3.3</ecNumber>
    </recommendedName>
</protein>
<dbReference type="GO" id="GO:0016597">
    <property type="term" value="F:amino acid binding"/>
    <property type="evidence" value="ECO:0007669"/>
    <property type="project" value="InterPro"/>
</dbReference>
<dbReference type="InterPro" id="IPR006130">
    <property type="entry name" value="Asp/Orn_carbamoylTrfase"/>
</dbReference>
<dbReference type="EC" id="2.1.3.3" evidence="2 5"/>
<dbReference type="HOGENOM" id="CLU_043846_3_1_6"/>
<dbReference type="InterPro" id="IPR002292">
    <property type="entry name" value="Orn/put_carbamltrans"/>
</dbReference>
<gene>
    <name evidence="8" type="primary">arcB</name>
    <name evidence="8" type="ORF">CEM_245</name>
</gene>
<feature type="binding site" evidence="5">
    <location>
        <position position="167"/>
    </location>
    <ligand>
        <name>L-ornithine</name>
        <dbReference type="ChEBI" id="CHEBI:46911"/>
    </ligand>
</feature>
<dbReference type="PATRIC" id="fig|1495769.3.peg.227"/>
<dbReference type="STRING" id="1495769.CEM_245"/>
<evidence type="ECO:0000256" key="4">
    <source>
        <dbReference type="ARBA" id="ARBA00048772"/>
    </source>
</evidence>
<comment type="similarity">
    <text evidence="1 5">Belongs to the aspartate/ornithine carbamoyltransferase superfamily. OTCase family.</text>
</comment>
<dbReference type="OrthoDB" id="9802587at2"/>
<sequence length="333" mass="37989">MFWCLRNKNILSFLNHTRKEIIHLLDLTCELKHAKKLGIEKTCLIGKNIALIFEKTSTRTRCSFEIAAYNQGAHITYINKTSQIGEKESIEDTAKVLSRIFDAIVYRGFSHLNIELLSKYANIPVFNALTNEFHPTQILADIFTMIENSEKKINNISYAYLGDARSNVGRSLIIIGAKLGMDVRIASPKLLWPSLDFIIACEKIAWFSGANLNFMEDPFLAVKGVDFIYTDVWVSIGESIQCWSDRIKLLMPYQVNNNLIKNSNNPIVKLMHCLPSFHNIETILSKQIINKYNYLDKGIEISEEVFKSSANIAFEQSENRMHTIKSILISSLI</sequence>
<dbReference type="GO" id="GO:0019240">
    <property type="term" value="P:citrulline biosynthetic process"/>
    <property type="evidence" value="ECO:0007669"/>
    <property type="project" value="TreeGrafter"/>
</dbReference>
<dbReference type="InterPro" id="IPR036901">
    <property type="entry name" value="Asp/Orn_carbamoylTrfase_sf"/>
</dbReference>
<dbReference type="InterPro" id="IPR006131">
    <property type="entry name" value="Asp_carbamoyltransf_Asp/Orn-bd"/>
</dbReference>
<dbReference type="Gene3D" id="3.40.50.1370">
    <property type="entry name" value="Aspartate/ornithine carbamoyltransferase"/>
    <property type="match status" value="2"/>
</dbReference>
<organism evidence="8 9">
    <name type="scientific">Candidatus Johnevansia muelleri</name>
    <dbReference type="NCBI Taxonomy" id="1495769"/>
    <lineage>
        <taxon>Bacteria</taxon>
        <taxon>Pseudomonadati</taxon>
        <taxon>Pseudomonadota</taxon>
        <taxon>Gammaproteobacteria</taxon>
        <taxon>Candidatus Johnevansiales</taxon>
        <taxon>Candidatus Johnevansiaceae</taxon>
        <taxon>Candidatus Johnevansia</taxon>
    </lineage>
</organism>
<dbReference type="Proteomes" id="UP000032420">
    <property type="component" value="Chromosome I"/>
</dbReference>
<evidence type="ECO:0000313" key="8">
    <source>
        <dbReference type="EMBL" id="CDZ16505.1"/>
    </source>
</evidence>
<evidence type="ECO:0000256" key="1">
    <source>
        <dbReference type="ARBA" id="ARBA00007805"/>
    </source>
</evidence>
<feature type="binding site" evidence="5">
    <location>
        <position position="83"/>
    </location>
    <ligand>
        <name>carbamoyl phosphate</name>
        <dbReference type="ChEBI" id="CHEBI:58228"/>
    </ligand>
</feature>
<evidence type="ECO:0000313" key="9">
    <source>
        <dbReference type="Proteomes" id="UP000032420"/>
    </source>
</evidence>
<dbReference type="PANTHER" id="PTHR45753:SF2">
    <property type="entry name" value="ORNITHINE CARBAMOYLTRANSFERASE"/>
    <property type="match status" value="1"/>
</dbReference>
<feature type="binding site" evidence="5">
    <location>
        <begin position="134"/>
        <end position="137"/>
    </location>
    <ligand>
        <name>carbamoyl phosphate</name>
        <dbReference type="ChEBI" id="CHEBI:58228"/>
    </ligand>
</feature>
<keyword evidence="3 5" id="KW-0808">Transferase</keyword>
<dbReference type="HAMAP" id="MF_01109">
    <property type="entry name" value="OTCase"/>
    <property type="match status" value="1"/>
</dbReference>
<dbReference type="PROSITE" id="PS00097">
    <property type="entry name" value="CARBAMOYLTRANSFERASE"/>
    <property type="match status" value="1"/>
</dbReference>
<evidence type="ECO:0000256" key="3">
    <source>
        <dbReference type="ARBA" id="ARBA00022679"/>
    </source>
</evidence>
<keyword evidence="9" id="KW-1185">Reference proteome</keyword>
<comment type="subcellular location">
    <subcellularLocation>
        <location evidence="5">Cytoplasm</location>
    </subcellularLocation>
</comment>
<feature type="binding site" evidence="5">
    <location>
        <position position="320"/>
    </location>
    <ligand>
        <name>carbamoyl phosphate</name>
        <dbReference type="ChEBI" id="CHEBI:58228"/>
    </ligand>
</feature>
<dbReference type="SUPFAM" id="SSF53671">
    <property type="entry name" value="Aspartate/ornithine carbamoyltransferase"/>
    <property type="match status" value="1"/>
</dbReference>
<dbReference type="NCBIfam" id="TIGR00658">
    <property type="entry name" value="orni_carb_tr"/>
    <property type="match status" value="1"/>
</dbReference>
<feature type="binding site" evidence="5">
    <location>
        <position position="107"/>
    </location>
    <ligand>
        <name>carbamoyl phosphate</name>
        <dbReference type="ChEBI" id="CHEBI:58228"/>
    </ligand>
</feature>
<dbReference type="KEGG" id="eme:CEM_245"/>
<feature type="binding site" evidence="5">
    <location>
        <begin position="235"/>
        <end position="236"/>
    </location>
    <ligand>
        <name>L-ornithine</name>
        <dbReference type="ChEBI" id="CHEBI:46911"/>
    </ligand>
</feature>
<dbReference type="PRINTS" id="PR00100">
    <property type="entry name" value="AOTCASE"/>
</dbReference>
<feature type="binding site" evidence="5">
    <location>
        <begin position="273"/>
        <end position="274"/>
    </location>
    <ligand>
        <name>carbamoyl phosphate</name>
        <dbReference type="ChEBI" id="CHEBI:58228"/>
    </ligand>
</feature>
<proteinExistence type="inferred from homology"/>
<dbReference type="Pfam" id="PF00185">
    <property type="entry name" value="OTCace"/>
    <property type="match status" value="1"/>
</dbReference>
<evidence type="ECO:0000256" key="5">
    <source>
        <dbReference type="HAMAP-Rule" id="MF_01109"/>
    </source>
</evidence>
<evidence type="ECO:0000259" key="6">
    <source>
        <dbReference type="Pfam" id="PF00185"/>
    </source>
</evidence>
<dbReference type="AlphaFoldDB" id="A0A078KHZ2"/>
<dbReference type="GO" id="GO:0004585">
    <property type="term" value="F:ornithine carbamoyltransferase activity"/>
    <property type="evidence" value="ECO:0007669"/>
    <property type="project" value="UniProtKB-UniRule"/>
</dbReference>
<keyword evidence="5" id="KW-0963">Cytoplasm</keyword>
<dbReference type="Pfam" id="PF02729">
    <property type="entry name" value="OTCace_N"/>
    <property type="match status" value="1"/>
</dbReference>
<evidence type="ECO:0000259" key="7">
    <source>
        <dbReference type="Pfam" id="PF02729"/>
    </source>
</evidence>
<dbReference type="GO" id="GO:0005737">
    <property type="term" value="C:cytoplasm"/>
    <property type="evidence" value="ECO:0007669"/>
    <property type="project" value="UniProtKB-SubCell"/>
</dbReference>
<dbReference type="EMBL" id="LM655252">
    <property type="protein sequence ID" value="CDZ16505.1"/>
    <property type="molecule type" value="Genomic_DNA"/>
</dbReference>
<name>A0A078KHZ2_9GAMM</name>